<organism evidence="2 3">
    <name type="scientific">Eumeta variegata</name>
    <name type="common">Bagworm moth</name>
    <name type="synonym">Eumeta japonica</name>
    <dbReference type="NCBI Taxonomy" id="151549"/>
    <lineage>
        <taxon>Eukaryota</taxon>
        <taxon>Metazoa</taxon>
        <taxon>Ecdysozoa</taxon>
        <taxon>Arthropoda</taxon>
        <taxon>Hexapoda</taxon>
        <taxon>Insecta</taxon>
        <taxon>Pterygota</taxon>
        <taxon>Neoptera</taxon>
        <taxon>Endopterygota</taxon>
        <taxon>Lepidoptera</taxon>
        <taxon>Glossata</taxon>
        <taxon>Ditrysia</taxon>
        <taxon>Tineoidea</taxon>
        <taxon>Psychidae</taxon>
        <taxon>Oiketicinae</taxon>
        <taxon>Eumeta</taxon>
    </lineage>
</organism>
<feature type="region of interest" description="Disordered" evidence="1">
    <location>
        <begin position="164"/>
        <end position="185"/>
    </location>
</feature>
<evidence type="ECO:0000313" key="2">
    <source>
        <dbReference type="EMBL" id="GBP90960.1"/>
    </source>
</evidence>
<gene>
    <name evidence="2" type="ORF">EVAR_40844_1</name>
</gene>
<evidence type="ECO:0000313" key="3">
    <source>
        <dbReference type="Proteomes" id="UP000299102"/>
    </source>
</evidence>
<reference evidence="2 3" key="1">
    <citation type="journal article" date="2019" name="Commun. Biol.">
        <title>The bagworm genome reveals a unique fibroin gene that provides high tensile strength.</title>
        <authorList>
            <person name="Kono N."/>
            <person name="Nakamura H."/>
            <person name="Ohtoshi R."/>
            <person name="Tomita M."/>
            <person name="Numata K."/>
            <person name="Arakawa K."/>
        </authorList>
    </citation>
    <scope>NUCLEOTIDE SEQUENCE [LARGE SCALE GENOMIC DNA]</scope>
</reference>
<sequence>MRSQRTQRGGARSRAPARAPPANNVYICNNLGYRTAPRPGALHMHFCLLQGVSTAFFKTRIFSVTSARRPHCRGRKDLIDFHLIECIICGIQDRAIALKTSQSSHKGTTRTTTSSFDSCAGRRVEDYSVKPFAYRMEDRVSARAQPNNIWSLLWGSLTHRGTSADVSAAQDGTKSRRRTGLRRTPPAAARASLIITLYRGTSGRAPILFGEFRSRLTSAGRARRGAPTPRERRVFAHLGLLFLIRNSAVAVPMRAR</sequence>
<proteinExistence type="predicted"/>
<evidence type="ECO:0000256" key="1">
    <source>
        <dbReference type="SAM" id="MobiDB-lite"/>
    </source>
</evidence>
<dbReference type="EMBL" id="BGZK01002129">
    <property type="protein sequence ID" value="GBP90960.1"/>
    <property type="molecule type" value="Genomic_DNA"/>
</dbReference>
<comment type="caution">
    <text evidence="2">The sequence shown here is derived from an EMBL/GenBank/DDBJ whole genome shotgun (WGS) entry which is preliminary data.</text>
</comment>
<name>A0A4C1ZSL5_EUMVA</name>
<dbReference type="AlphaFoldDB" id="A0A4C1ZSL5"/>
<dbReference type="Proteomes" id="UP000299102">
    <property type="component" value="Unassembled WGS sequence"/>
</dbReference>
<protein>
    <submittedName>
        <fullName evidence="2">Uncharacterized protein</fullName>
    </submittedName>
</protein>
<keyword evidence="3" id="KW-1185">Reference proteome</keyword>
<accession>A0A4C1ZSL5</accession>